<evidence type="ECO:0000313" key="15">
    <source>
        <dbReference type="Proteomes" id="UP001236663"/>
    </source>
</evidence>
<comment type="similarity">
    <text evidence="10">Belongs to the acyltransferase CrtO family.</text>
</comment>
<keyword evidence="8" id="KW-0012">Acyltransferase</keyword>
<evidence type="ECO:0000256" key="8">
    <source>
        <dbReference type="ARBA" id="ARBA00023315"/>
    </source>
</evidence>
<evidence type="ECO:0000256" key="1">
    <source>
        <dbReference type="ARBA" id="ARBA00004162"/>
    </source>
</evidence>
<dbReference type="InterPro" id="IPR044021">
    <property type="entry name" value="CrtO"/>
</dbReference>
<keyword evidence="7 13" id="KW-0472">Membrane</keyword>
<evidence type="ECO:0000256" key="5">
    <source>
        <dbReference type="ARBA" id="ARBA00022729"/>
    </source>
</evidence>
<dbReference type="Pfam" id="PF18927">
    <property type="entry name" value="CrtO"/>
    <property type="match status" value="1"/>
</dbReference>
<evidence type="ECO:0000256" key="3">
    <source>
        <dbReference type="ARBA" id="ARBA00022679"/>
    </source>
</evidence>
<keyword evidence="5" id="KW-0732">Signal</keyword>
<keyword evidence="3" id="KW-0808">Transferase</keyword>
<reference evidence="15" key="1">
    <citation type="journal article" date="2019" name="Int. J. Syst. Evol. Microbiol.">
        <title>The Global Catalogue of Microorganisms (GCM) 10K type strain sequencing project: providing services to taxonomists for standard genome sequencing and annotation.</title>
        <authorList>
            <consortium name="The Broad Institute Genomics Platform"/>
            <consortium name="The Broad Institute Genome Sequencing Center for Infectious Disease"/>
            <person name="Wu L."/>
            <person name="Ma J."/>
        </authorList>
    </citation>
    <scope>NUCLEOTIDE SEQUENCE [LARGE SCALE GENOMIC DNA]</scope>
    <source>
        <strain evidence="15">CECT 7706</strain>
    </source>
</reference>
<evidence type="ECO:0000256" key="6">
    <source>
        <dbReference type="ARBA" id="ARBA00022989"/>
    </source>
</evidence>
<keyword evidence="4 13" id="KW-0812">Transmembrane</keyword>
<accession>A0ABT8CC15</accession>
<feature type="transmembrane region" description="Helical" evidence="13">
    <location>
        <begin position="153"/>
        <end position="171"/>
    </location>
</feature>
<dbReference type="Proteomes" id="UP001236663">
    <property type="component" value="Unassembled WGS sequence"/>
</dbReference>
<protein>
    <recommendedName>
        <fullName evidence="11">Glycosyl-4,4'-diaponeurosporenoate acyltransferase</fullName>
    </recommendedName>
</protein>
<feature type="transmembrane region" description="Helical" evidence="13">
    <location>
        <begin position="38"/>
        <end position="66"/>
    </location>
</feature>
<name>A0ABT8CC15_9BACT</name>
<evidence type="ECO:0000256" key="9">
    <source>
        <dbReference type="ARBA" id="ARBA00023588"/>
    </source>
</evidence>
<evidence type="ECO:0000256" key="13">
    <source>
        <dbReference type="SAM" id="Phobius"/>
    </source>
</evidence>
<evidence type="ECO:0000256" key="4">
    <source>
        <dbReference type="ARBA" id="ARBA00022692"/>
    </source>
</evidence>
<keyword evidence="2" id="KW-1003">Cell membrane</keyword>
<keyword evidence="15" id="KW-1185">Reference proteome</keyword>
<keyword evidence="6 13" id="KW-1133">Transmembrane helix</keyword>
<evidence type="ECO:0000256" key="10">
    <source>
        <dbReference type="ARBA" id="ARBA00023603"/>
    </source>
</evidence>
<dbReference type="RefSeq" id="WP_163383153.1">
    <property type="nucleotide sequence ID" value="NZ_JAUFQS010000047.1"/>
</dbReference>
<comment type="function">
    <text evidence="12">Catalyzes the acylation of glycosyl-4,4'-diaponeurosporenoate, i.e. the esterification of glucose at the C6'' position with the carboxyl group of the C(15) fatty acid 12-methyltetradecanoic acid, to yield staphyloxanthin. This is the last step in the biosynthesis of this orange pigment, present in most staphylococci strains.</text>
</comment>
<comment type="subcellular location">
    <subcellularLocation>
        <location evidence="1">Cell membrane</location>
        <topology evidence="1">Single-pass membrane protein</topology>
    </subcellularLocation>
</comment>
<proteinExistence type="inferred from homology"/>
<comment type="caution">
    <text evidence="14">The sequence shown here is derived from an EMBL/GenBank/DDBJ whole genome shotgun (WGS) entry which is preliminary data.</text>
</comment>
<evidence type="ECO:0000256" key="12">
    <source>
        <dbReference type="ARBA" id="ARBA00025324"/>
    </source>
</evidence>
<dbReference type="EMBL" id="JAUFQS010000047">
    <property type="protein sequence ID" value="MDN3690355.1"/>
    <property type="molecule type" value="Genomic_DNA"/>
</dbReference>
<sequence>MLRKIGFLLLSLFLAFRSYEMVNGLSRGTIPDLSLFESVFISFLLALFLTGVFAFPGFAFATSTLLPDTYYQIRQPERLKAAYVGLGGEYFKRLLLVAFWGKEKQRKKYFDGTKTGIANLSFQTRQSEFGHLGAFVLLGVASVMLLFRGYTIIFFLTTLLNIIGNGYPILLQRVHRIRIQKIIGR</sequence>
<evidence type="ECO:0000256" key="7">
    <source>
        <dbReference type="ARBA" id="ARBA00023136"/>
    </source>
</evidence>
<feature type="transmembrane region" description="Helical" evidence="13">
    <location>
        <begin position="129"/>
        <end position="147"/>
    </location>
</feature>
<evidence type="ECO:0000313" key="14">
    <source>
        <dbReference type="EMBL" id="MDN3690355.1"/>
    </source>
</evidence>
<comment type="pathway">
    <text evidence="9">Carotenoid biosynthesis; staphyloxanthin biosynthesis; staphyloxanthin from farnesyl diphosphate: step 5/5.</text>
</comment>
<evidence type="ECO:0000256" key="11">
    <source>
        <dbReference type="ARBA" id="ARBA00023667"/>
    </source>
</evidence>
<evidence type="ECO:0000256" key="2">
    <source>
        <dbReference type="ARBA" id="ARBA00022475"/>
    </source>
</evidence>
<organism evidence="14 15">
    <name type="scientific">Cyclobacterium jeungdonense</name>
    <dbReference type="NCBI Taxonomy" id="708087"/>
    <lineage>
        <taxon>Bacteria</taxon>
        <taxon>Pseudomonadati</taxon>
        <taxon>Bacteroidota</taxon>
        <taxon>Cytophagia</taxon>
        <taxon>Cytophagales</taxon>
        <taxon>Cyclobacteriaceae</taxon>
        <taxon>Cyclobacterium</taxon>
    </lineage>
</organism>
<gene>
    <name evidence="14" type="ORF">QWZ15_21215</name>
</gene>